<keyword evidence="3 10" id="KW-0328">Glycosyltransferase</keyword>
<dbReference type="Pfam" id="PF03901">
    <property type="entry name" value="Glyco_transf_22"/>
    <property type="match status" value="1"/>
</dbReference>
<feature type="transmembrane region" description="Helical" evidence="10">
    <location>
        <begin position="206"/>
        <end position="227"/>
    </location>
</feature>
<proteinExistence type="inferred from homology"/>
<name>A0A0C3B9U4_SERVB</name>
<evidence type="ECO:0000256" key="3">
    <source>
        <dbReference type="ARBA" id="ARBA00022676"/>
    </source>
</evidence>
<organism evidence="13 14">
    <name type="scientific">Serendipita vermifera MAFF 305830</name>
    <dbReference type="NCBI Taxonomy" id="933852"/>
    <lineage>
        <taxon>Eukaryota</taxon>
        <taxon>Fungi</taxon>
        <taxon>Dikarya</taxon>
        <taxon>Basidiomycota</taxon>
        <taxon>Agaricomycotina</taxon>
        <taxon>Agaricomycetes</taxon>
        <taxon>Sebacinales</taxon>
        <taxon>Serendipitaceae</taxon>
        <taxon>Serendipita</taxon>
    </lineage>
</organism>
<keyword evidence="7 10" id="KW-1133">Transmembrane helix</keyword>
<feature type="transmembrane region" description="Helical" evidence="10">
    <location>
        <begin position="360"/>
        <end position="379"/>
    </location>
</feature>
<evidence type="ECO:0000256" key="9">
    <source>
        <dbReference type="ARBA" id="ARBA00024708"/>
    </source>
</evidence>
<sequence>MRTNHVVGIAIAVRVTQALLTQTFFQPDEYFQSLEVAHRAVFGYGQLTWEWSIERPIRSIVFPSLWIPVYWILYKTNLHNTGALIWAPKIISGLIASLSDIAVCRLSAQLLGPSSVPITLLTSLTSFFHALSLVRSMSNSLETSLTVLAVSYWPLQPHQRITFKTLFRSVAIAALTCAIRPTNIVIWTYLSLELLLRRVRKTTSSFVTFLSCVVPLGGLIPLLQVFADSAYFDKWTFTPLNFLKVNLSPISLFYGGNPWHYYLTQAIPILLTSCLPLFLHGVYLILLGRLTPRGSHPAFRTLLGLLAWTIAIYSMAGHKEWRFIHPVLPIMHIFCTVSLMSRKTAGTSNLAKLLTEPKGFIILLSLPVIVYTTFIHGRAQIAVMHHLRSLPPQNLQSVGFLMPCHSTPWMAYLHRPQLDGGKAWSLGCEPPLRVPSSSQYLDQTTAFYFSPVDYLRDYFPQSVDPSFPTSPRPKSDPSSSSPLPMKANTRYAKRGFYFVDSWKHTWPQHLVMFGVLPKVENPDTGETVGYFLRKKGYERSWRTFNGFEEDDKRRGGVEVWSWQGVS</sequence>
<dbReference type="GO" id="GO:0000026">
    <property type="term" value="F:alpha-1,2-mannosyltransferase activity"/>
    <property type="evidence" value="ECO:0007669"/>
    <property type="project" value="TreeGrafter"/>
</dbReference>
<dbReference type="EMBL" id="KN824291">
    <property type="protein sequence ID" value="KIM28889.1"/>
    <property type="molecule type" value="Genomic_DNA"/>
</dbReference>
<keyword evidence="14" id="KW-1185">Reference proteome</keyword>
<evidence type="ECO:0000256" key="6">
    <source>
        <dbReference type="ARBA" id="ARBA00022824"/>
    </source>
</evidence>
<evidence type="ECO:0000256" key="10">
    <source>
        <dbReference type="RuleBase" id="RU363075"/>
    </source>
</evidence>
<feature type="signal peptide" evidence="12">
    <location>
        <begin position="1"/>
        <end position="18"/>
    </location>
</feature>
<feature type="transmembrane region" description="Helical" evidence="10">
    <location>
        <begin position="323"/>
        <end position="340"/>
    </location>
</feature>
<reference evidence="13 14" key="1">
    <citation type="submission" date="2014-04" db="EMBL/GenBank/DDBJ databases">
        <authorList>
            <consortium name="DOE Joint Genome Institute"/>
            <person name="Kuo A."/>
            <person name="Zuccaro A."/>
            <person name="Kohler A."/>
            <person name="Nagy L.G."/>
            <person name="Floudas D."/>
            <person name="Copeland A."/>
            <person name="Barry K.W."/>
            <person name="Cichocki N."/>
            <person name="Veneault-Fourrey C."/>
            <person name="LaButti K."/>
            <person name="Lindquist E.A."/>
            <person name="Lipzen A."/>
            <person name="Lundell T."/>
            <person name="Morin E."/>
            <person name="Murat C."/>
            <person name="Sun H."/>
            <person name="Tunlid A."/>
            <person name="Henrissat B."/>
            <person name="Grigoriev I.V."/>
            <person name="Hibbett D.S."/>
            <person name="Martin F."/>
            <person name="Nordberg H.P."/>
            <person name="Cantor M.N."/>
            <person name="Hua S.X."/>
        </authorList>
    </citation>
    <scope>NUCLEOTIDE SEQUENCE [LARGE SCALE GENOMIC DNA]</scope>
    <source>
        <strain evidence="13 14">MAFF 305830</strain>
    </source>
</reference>
<evidence type="ECO:0000256" key="5">
    <source>
        <dbReference type="ARBA" id="ARBA00022692"/>
    </source>
</evidence>
<evidence type="ECO:0000256" key="4">
    <source>
        <dbReference type="ARBA" id="ARBA00022679"/>
    </source>
</evidence>
<keyword evidence="8 10" id="KW-0472">Membrane</keyword>
<feature type="transmembrane region" description="Helical" evidence="10">
    <location>
        <begin position="262"/>
        <end position="286"/>
    </location>
</feature>
<dbReference type="GO" id="GO:0006506">
    <property type="term" value="P:GPI anchor biosynthetic process"/>
    <property type="evidence" value="ECO:0007669"/>
    <property type="project" value="TreeGrafter"/>
</dbReference>
<evidence type="ECO:0000256" key="1">
    <source>
        <dbReference type="ARBA" id="ARBA00004477"/>
    </source>
</evidence>
<evidence type="ECO:0000256" key="7">
    <source>
        <dbReference type="ARBA" id="ARBA00022989"/>
    </source>
</evidence>
<gene>
    <name evidence="13" type="ORF">M408DRAFT_23534</name>
</gene>
<dbReference type="GO" id="GO:0005789">
    <property type="term" value="C:endoplasmic reticulum membrane"/>
    <property type="evidence" value="ECO:0007669"/>
    <property type="project" value="UniProtKB-SubCell"/>
</dbReference>
<evidence type="ECO:0000256" key="12">
    <source>
        <dbReference type="SAM" id="SignalP"/>
    </source>
</evidence>
<evidence type="ECO:0000313" key="13">
    <source>
        <dbReference type="EMBL" id="KIM28889.1"/>
    </source>
</evidence>
<dbReference type="STRING" id="933852.A0A0C3B9U4"/>
<dbReference type="PANTHER" id="PTHR22760:SF4">
    <property type="entry name" value="GPI MANNOSYLTRANSFERASE 3"/>
    <property type="match status" value="1"/>
</dbReference>
<evidence type="ECO:0000256" key="2">
    <source>
        <dbReference type="ARBA" id="ARBA00006065"/>
    </source>
</evidence>
<dbReference type="OrthoDB" id="416834at2759"/>
<comment type="function">
    <text evidence="9">Mannosyltransferase involved in glycosylphosphatidylinositol-anchor biosynthesis. Transfers the third mannose to Man2-GlcN-acyl-PI during GPI precursor assembly.</text>
</comment>
<keyword evidence="6 10" id="KW-0256">Endoplasmic reticulum</keyword>
<dbReference type="PANTHER" id="PTHR22760">
    <property type="entry name" value="GLYCOSYLTRANSFERASE"/>
    <property type="match status" value="1"/>
</dbReference>
<evidence type="ECO:0000256" key="8">
    <source>
        <dbReference type="ARBA" id="ARBA00023136"/>
    </source>
</evidence>
<dbReference type="Proteomes" id="UP000054097">
    <property type="component" value="Unassembled WGS sequence"/>
</dbReference>
<evidence type="ECO:0000256" key="11">
    <source>
        <dbReference type="SAM" id="MobiDB-lite"/>
    </source>
</evidence>
<dbReference type="EC" id="2.4.1.-" evidence="10"/>
<keyword evidence="5 10" id="KW-0812">Transmembrane</keyword>
<feature type="chain" id="PRO_5002161725" description="Mannosyltransferase" evidence="12">
    <location>
        <begin position="19"/>
        <end position="566"/>
    </location>
</feature>
<comment type="similarity">
    <text evidence="2">Belongs to the glycosyltransferase 22 family. PIGB subfamily.</text>
</comment>
<accession>A0A0C3B9U4</accession>
<reference evidence="14" key="2">
    <citation type="submission" date="2015-01" db="EMBL/GenBank/DDBJ databases">
        <title>Evolutionary Origins and Diversification of the Mycorrhizal Mutualists.</title>
        <authorList>
            <consortium name="DOE Joint Genome Institute"/>
            <consortium name="Mycorrhizal Genomics Consortium"/>
            <person name="Kohler A."/>
            <person name="Kuo A."/>
            <person name="Nagy L.G."/>
            <person name="Floudas D."/>
            <person name="Copeland A."/>
            <person name="Barry K.W."/>
            <person name="Cichocki N."/>
            <person name="Veneault-Fourrey C."/>
            <person name="LaButti K."/>
            <person name="Lindquist E.A."/>
            <person name="Lipzen A."/>
            <person name="Lundell T."/>
            <person name="Morin E."/>
            <person name="Murat C."/>
            <person name="Riley R."/>
            <person name="Ohm R."/>
            <person name="Sun H."/>
            <person name="Tunlid A."/>
            <person name="Henrissat B."/>
            <person name="Grigoriev I.V."/>
            <person name="Hibbett D.S."/>
            <person name="Martin F."/>
        </authorList>
    </citation>
    <scope>NUCLEOTIDE SEQUENCE [LARGE SCALE GENOMIC DNA]</scope>
    <source>
        <strain evidence="14">MAFF 305830</strain>
    </source>
</reference>
<comment type="subcellular location">
    <subcellularLocation>
        <location evidence="1 10">Endoplasmic reticulum membrane</location>
        <topology evidence="1 10">Multi-pass membrane protein</topology>
    </subcellularLocation>
</comment>
<dbReference type="HOGENOM" id="CLU_012353_0_1_1"/>
<feature type="region of interest" description="Disordered" evidence="11">
    <location>
        <begin position="466"/>
        <end position="486"/>
    </location>
</feature>
<keyword evidence="12" id="KW-0732">Signal</keyword>
<keyword evidence="4 13" id="KW-0808">Transferase</keyword>
<dbReference type="AlphaFoldDB" id="A0A0C3B9U4"/>
<feature type="transmembrane region" description="Helical" evidence="10">
    <location>
        <begin position="298"/>
        <end position="317"/>
    </location>
</feature>
<dbReference type="InterPro" id="IPR005599">
    <property type="entry name" value="GPI_mannosylTrfase"/>
</dbReference>
<protein>
    <recommendedName>
        <fullName evidence="10">Mannosyltransferase</fullName>
        <ecNumber evidence="10">2.4.1.-</ecNumber>
    </recommendedName>
</protein>
<evidence type="ECO:0000313" key="14">
    <source>
        <dbReference type="Proteomes" id="UP000054097"/>
    </source>
</evidence>